<proteinExistence type="predicted"/>
<organism evidence="3 4">
    <name type="scientific">Thioclava dalianensis</name>
    <dbReference type="NCBI Taxonomy" id="1185766"/>
    <lineage>
        <taxon>Bacteria</taxon>
        <taxon>Pseudomonadati</taxon>
        <taxon>Pseudomonadota</taxon>
        <taxon>Alphaproteobacteria</taxon>
        <taxon>Rhodobacterales</taxon>
        <taxon>Paracoccaceae</taxon>
        <taxon>Thioclava</taxon>
    </lineage>
</organism>
<evidence type="ECO:0000256" key="1">
    <source>
        <dbReference type="ARBA" id="ARBA00023125"/>
    </source>
</evidence>
<gene>
    <name evidence="3" type="ORF">DL1_13350</name>
</gene>
<dbReference type="Proteomes" id="UP000027725">
    <property type="component" value="Unassembled WGS sequence"/>
</dbReference>
<dbReference type="PROSITE" id="PS01124">
    <property type="entry name" value="HTH_ARAC_FAMILY_2"/>
    <property type="match status" value="1"/>
</dbReference>
<keyword evidence="4" id="KW-1185">Reference proteome</keyword>
<dbReference type="GO" id="GO:0000976">
    <property type="term" value="F:transcription cis-regulatory region binding"/>
    <property type="evidence" value="ECO:0007669"/>
    <property type="project" value="TreeGrafter"/>
</dbReference>
<dbReference type="PANTHER" id="PTHR47894:SF4">
    <property type="entry name" value="HTH-TYPE TRANSCRIPTIONAL REGULATOR GADX"/>
    <property type="match status" value="1"/>
</dbReference>
<keyword evidence="1" id="KW-0238">DNA-binding</keyword>
<dbReference type="RefSeq" id="WP_051693317.1">
    <property type="nucleotide sequence ID" value="NZ_FOVB01000002.1"/>
</dbReference>
<accession>A0A074TKX5</accession>
<dbReference type="Gene3D" id="1.10.10.60">
    <property type="entry name" value="Homeodomain-like"/>
    <property type="match status" value="1"/>
</dbReference>
<dbReference type="GO" id="GO:0003700">
    <property type="term" value="F:DNA-binding transcription factor activity"/>
    <property type="evidence" value="ECO:0007669"/>
    <property type="project" value="InterPro"/>
</dbReference>
<dbReference type="STRING" id="1185766.SAMN05216224_102465"/>
<feature type="domain" description="HTH araC/xylS-type" evidence="2">
    <location>
        <begin position="186"/>
        <end position="282"/>
    </location>
</feature>
<dbReference type="AlphaFoldDB" id="A0A074TKX5"/>
<sequence>MKDFVAISSNAATLLESFAAFRRPELSGTAPHGQGLFSYCTLVRERLRQINLPHPILGVVLSGTKEIWRALDQETLTAGTLFALPAGVDIDVVNDPDPERGTYQSLLIEVTPEMTAGLPRLDVSASRKGAAIDLTPELIEALSHAAMAIASGPMESSIRRARIAELLALLATEPAAGVLFDSPVADRLAQLVRSQPDHPWTSDQVAHAIGMSESTLRRRLRDTDDSFSAILRRERMQIARRMLGQGMASGLVASAVGYASRAHSGTNLGIIHGTHFGEYIRPPEGRFVLSATAVHS</sequence>
<dbReference type="EMBL" id="JHEH01000004">
    <property type="protein sequence ID" value="KEP70805.1"/>
    <property type="molecule type" value="Genomic_DNA"/>
</dbReference>
<comment type="caution">
    <text evidence="3">The sequence shown here is derived from an EMBL/GenBank/DDBJ whole genome shotgun (WGS) entry which is preliminary data.</text>
</comment>
<evidence type="ECO:0000313" key="4">
    <source>
        <dbReference type="Proteomes" id="UP000027725"/>
    </source>
</evidence>
<dbReference type="SMART" id="SM00342">
    <property type="entry name" value="HTH_ARAC"/>
    <property type="match status" value="1"/>
</dbReference>
<dbReference type="eggNOG" id="COG2207">
    <property type="taxonomic scope" value="Bacteria"/>
</dbReference>
<dbReference type="OrthoDB" id="7565195at2"/>
<dbReference type="PANTHER" id="PTHR47894">
    <property type="entry name" value="HTH-TYPE TRANSCRIPTIONAL REGULATOR GADX"/>
    <property type="match status" value="1"/>
</dbReference>
<protein>
    <submittedName>
        <fullName evidence="3">AraC family transcriptional regulator</fullName>
    </submittedName>
</protein>
<evidence type="ECO:0000259" key="2">
    <source>
        <dbReference type="PROSITE" id="PS01124"/>
    </source>
</evidence>
<evidence type="ECO:0000313" key="3">
    <source>
        <dbReference type="EMBL" id="KEP70805.1"/>
    </source>
</evidence>
<name>A0A074TKX5_9RHOB</name>
<reference evidence="3 4" key="1">
    <citation type="submission" date="2014-03" db="EMBL/GenBank/DDBJ databases">
        <title>The draft genome sequence of Thioclava dalianensis DLFJ1-1.</title>
        <authorList>
            <person name="Lai Q."/>
            <person name="Shao Z."/>
        </authorList>
    </citation>
    <scope>NUCLEOTIDE SEQUENCE [LARGE SCALE GENOMIC DNA]</scope>
    <source>
        <strain evidence="3 4">DLFJ1-1</strain>
    </source>
</reference>
<dbReference type="InterPro" id="IPR018060">
    <property type="entry name" value="HTH_AraC"/>
</dbReference>
<dbReference type="Pfam" id="PF12833">
    <property type="entry name" value="HTH_18"/>
    <property type="match status" value="1"/>
</dbReference>
<dbReference type="GO" id="GO:0005829">
    <property type="term" value="C:cytosol"/>
    <property type="evidence" value="ECO:0007669"/>
    <property type="project" value="TreeGrafter"/>
</dbReference>